<protein>
    <submittedName>
        <fullName evidence="9">TolC family protein</fullName>
    </submittedName>
</protein>
<name>A0A4Y6ULJ2_9PROT</name>
<dbReference type="OrthoDB" id="7256779at2"/>
<evidence type="ECO:0000256" key="7">
    <source>
        <dbReference type="ARBA" id="ARBA00023237"/>
    </source>
</evidence>
<dbReference type="GO" id="GO:0015288">
    <property type="term" value="F:porin activity"/>
    <property type="evidence" value="ECO:0007669"/>
    <property type="project" value="TreeGrafter"/>
</dbReference>
<dbReference type="KEGG" id="ssam:E3D00_01230"/>
<keyword evidence="3" id="KW-0813">Transport</keyword>
<dbReference type="EMBL" id="CP038141">
    <property type="protein sequence ID" value="QDH17934.1"/>
    <property type="molecule type" value="Genomic_DNA"/>
</dbReference>
<comment type="similarity">
    <text evidence="2">Belongs to the outer membrane factor (OMF) (TC 1.B.17) family.</text>
</comment>
<dbReference type="InterPro" id="IPR003423">
    <property type="entry name" value="OMP_efflux"/>
</dbReference>
<reference evidence="9 10" key="1">
    <citation type="submission" date="2019-03" db="EMBL/GenBank/DDBJ databases">
        <title>The complete genome sequence of Swingsia samuiensis NBRC107927(T).</title>
        <authorList>
            <person name="Chua K.-O."/>
            <person name="Chan K.-G."/>
            <person name="See-Too W.-S."/>
        </authorList>
    </citation>
    <scope>NUCLEOTIDE SEQUENCE [LARGE SCALE GENOMIC DNA]</scope>
    <source>
        <strain evidence="9 10">AH83</strain>
    </source>
</reference>
<dbReference type="Proteomes" id="UP000316313">
    <property type="component" value="Chromosome"/>
</dbReference>
<evidence type="ECO:0000256" key="8">
    <source>
        <dbReference type="SAM" id="Coils"/>
    </source>
</evidence>
<comment type="subcellular location">
    <subcellularLocation>
        <location evidence="1">Cell outer membrane</location>
    </subcellularLocation>
</comment>
<evidence type="ECO:0000313" key="9">
    <source>
        <dbReference type="EMBL" id="QDH17934.1"/>
    </source>
</evidence>
<evidence type="ECO:0000256" key="1">
    <source>
        <dbReference type="ARBA" id="ARBA00004442"/>
    </source>
</evidence>
<dbReference type="PANTHER" id="PTHR30026:SF20">
    <property type="entry name" value="OUTER MEMBRANE PROTEIN TOLC"/>
    <property type="match status" value="1"/>
</dbReference>
<dbReference type="AlphaFoldDB" id="A0A4Y6ULJ2"/>
<dbReference type="InterPro" id="IPR051906">
    <property type="entry name" value="TolC-like"/>
</dbReference>
<keyword evidence="10" id="KW-1185">Reference proteome</keyword>
<keyword evidence="6" id="KW-0472">Membrane</keyword>
<dbReference type="Gene3D" id="1.20.1600.10">
    <property type="entry name" value="Outer membrane efflux proteins (OEP)"/>
    <property type="match status" value="1"/>
</dbReference>
<dbReference type="Pfam" id="PF02321">
    <property type="entry name" value="OEP"/>
    <property type="match status" value="1"/>
</dbReference>
<organism evidence="9 10">
    <name type="scientific">Swingsia samuiensis</name>
    <dbReference type="NCBI Taxonomy" id="1293412"/>
    <lineage>
        <taxon>Bacteria</taxon>
        <taxon>Pseudomonadati</taxon>
        <taxon>Pseudomonadota</taxon>
        <taxon>Alphaproteobacteria</taxon>
        <taxon>Acetobacterales</taxon>
        <taxon>Acetobacteraceae</taxon>
        <taxon>Swingsia</taxon>
    </lineage>
</organism>
<evidence type="ECO:0000256" key="5">
    <source>
        <dbReference type="ARBA" id="ARBA00022692"/>
    </source>
</evidence>
<dbReference type="GO" id="GO:0009279">
    <property type="term" value="C:cell outer membrane"/>
    <property type="evidence" value="ECO:0007669"/>
    <property type="project" value="UniProtKB-SubCell"/>
</dbReference>
<dbReference type="GO" id="GO:1990281">
    <property type="term" value="C:efflux pump complex"/>
    <property type="evidence" value="ECO:0007669"/>
    <property type="project" value="TreeGrafter"/>
</dbReference>
<evidence type="ECO:0000256" key="3">
    <source>
        <dbReference type="ARBA" id="ARBA00022448"/>
    </source>
</evidence>
<proteinExistence type="inferred from homology"/>
<keyword evidence="4" id="KW-1134">Transmembrane beta strand</keyword>
<evidence type="ECO:0000256" key="6">
    <source>
        <dbReference type="ARBA" id="ARBA00023136"/>
    </source>
</evidence>
<keyword evidence="5" id="KW-0812">Transmembrane</keyword>
<gene>
    <name evidence="9" type="ORF">E3D00_01230</name>
</gene>
<accession>A0A4Y6ULJ2</accession>
<dbReference type="SUPFAM" id="SSF56954">
    <property type="entry name" value="Outer membrane efflux proteins (OEP)"/>
    <property type="match status" value="1"/>
</dbReference>
<feature type="coiled-coil region" evidence="8">
    <location>
        <begin position="167"/>
        <end position="201"/>
    </location>
</feature>
<evidence type="ECO:0000313" key="10">
    <source>
        <dbReference type="Proteomes" id="UP000316313"/>
    </source>
</evidence>
<dbReference type="PANTHER" id="PTHR30026">
    <property type="entry name" value="OUTER MEMBRANE PROTEIN TOLC"/>
    <property type="match status" value="1"/>
</dbReference>
<dbReference type="GO" id="GO:0015562">
    <property type="term" value="F:efflux transmembrane transporter activity"/>
    <property type="evidence" value="ECO:0007669"/>
    <property type="project" value="InterPro"/>
</dbReference>
<sequence>MYFSVASAFAADQGDRLSLHQAIQAAWAHDPAQNEVGIKEEGAHKRAHAARSWFAGGPTFDASYYDDRVSGRPYGYRTTQAVISVPLWLPGQGTATERVAQADVQAALADKDVAHMVVAIRVTDAMAAVLLAHRRKDLLVSTVAALQRIDSAIRTARSIGESTDTDVQAVGAEIAQAESDLSLAEEEVEASQSALDILTGQPTPADFSGIDQHWGLFVQASHHQWVDLDDPRVKAVHQATAVAREKEHLAARSFMPNPEVGVGVINQGQYGSPWDTQVGVNVRVPLPSSVTSTPIRTAAQSALAAATTQEIMTRRQVTAEMVRVQAHLRSSMVSVMRTGVAARDMSLRASEMEKSWKSGETPLIEAVRARMDAYNALLMFNRAEINQQVAIIRTVIALGYIP</sequence>
<evidence type="ECO:0000256" key="2">
    <source>
        <dbReference type="ARBA" id="ARBA00007613"/>
    </source>
</evidence>
<keyword evidence="8" id="KW-0175">Coiled coil</keyword>
<evidence type="ECO:0000256" key="4">
    <source>
        <dbReference type="ARBA" id="ARBA00022452"/>
    </source>
</evidence>
<keyword evidence="7" id="KW-0998">Cell outer membrane</keyword>